<organism evidence="4 5">
    <name type="scientific">Striga asiatica</name>
    <name type="common">Asiatic witchweed</name>
    <name type="synonym">Buchnera asiatica</name>
    <dbReference type="NCBI Taxonomy" id="4170"/>
    <lineage>
        <taxon>Eukaryota</taxon>
        <taxon>Viridiplantae</taxon>
        <taxon>Streptophyta</taxon>
        <taxon>Embryophyta</taxon>
        <taxon>Tracheophyta</taxon>
        <taxon>Spermatophyta</taxon>
        <taxon>Magnoliopsida</taxon>
        <taxon>eudicotyledons</taxon>
        <taxon>Gunneridae</taxon>
        <taxon>Pentapetalae</taxon>
        <taxon>asterids</taxon>
        <taxon>lamiids</taxon>
        <taxon>Lamiales</taxon>
        <taxon>Orobanchaceae</taxon>
        <taxon>Buchnereae</taxon>
        <taxon>Striga</taxon>
    </lineage>
</organism>
<sequence>MPRKITLNSKMKNRSVILQKKLRELETELGDVIRIPLDPASPPGPLQQIAFDDIRKRFAFLRNLLSQEIASRPRNSGQLEEIGERLAALRSTFREWNDLRLSVLLRGGGSGESQDFSGGGPPGEVPRDSAAGGGAKGEECGQQVVPCGGSVVSGSDSNSDPEDSRCENTTDELFGVVEKDGDVKKEEEAAAVEENVWSRMGKYGGAFGCGMIVGAICTVRWFFVAFTPRLIEYEAILIPPT</sequence>
<dbReference type="OrthoDB" id="1937541at2759"/>
<feature type="compositionally biased region" description="Gly residues" evidence="1">
    <location>
        <begin position="110"/>
        <end position="122"/>
    </location>
</feature>
<dbReference type="InterPro" id="IPR056029">
    <property type="entry name" value="DUF7610"/>
</dbReference>
<comment type="caution">
    <text evidence="4">The sequence shown here is derived from an EMBL/GenBank/DDBJ whole genome shotgun (WGS) entry which is preliminary data.</text>
</comment>
<keyword evidence="5" id="KW-1185">Reference proteome</keyword>
<protein>
    <submittedName>
        <fullName evidence="4">PsbP-like protein 2</fullName>
    </submittedName>
</protein>
<dbReference type="Pfam" id="PF24583">
    <property type="entry name" value="DUF7610"/>
    <property type="match status" value="1"/>
</dbReference>
<keyword evidence="2" id="KW-0472">Membrane</keyword>
<feature type="region of interest" description="Disordered" evidence="1">
    <location>
        <begin position="110"/>
        <end position="141"/>
    </location>
</feature>
<evidence type="ECO:0000313" key="4">
    <source>
        <dbReference type="EMBL" id="GER49752.1"/>
    </source>
</evidence>
<dbReference type="AlphaFoldDB" id="A0A5A7QXQ1"/>
<keyword evidence="2" id="KW-0812">Transmembrane</keyword>
<feature type="transmembrane region" description="Helical" evidence="2">
    <location>
        <begin position="203"/>
        <end position="223"/>
    </location>
</feature>
<dbReference type="EMBL" id="BKCP01008771">
    <property type="protein sequence ID" value="GER49752.1"/>
    <property type="molecule type" value="Genomic_DNA"/>
</dbReference>
<reference evidence="5" key="1">
    <citation type="journal article" date="2019" name="Curr. Biol.">
        <title>Genome Sequence of Striga asiatica Provides Insight into the Evolution of Plant Parasitism.</title>
        <authorList>
            <person name="Yoshida S."/>
            <person name="Kim S."/>
            <person name="Wafula E.K."/>
            <person name="Tanskanen J."/>
            <person name="Kim Y.M."/>
            <person name="Honaas L."/>
            <person name="Yang Z."/>
            <person name="Spallek T."/>
            <person name="Conn C.E."/>
            <person name="Ichihashi Y."/>
            <person name="Cheong K."/>
            <person name="Cui S."/>
            <person name="Der J.P."/>
            <person name="Gundlach H."/>
            <person name="Jiao Y."/>
            <person name="Hori C."/>
            <person name="Ishida J.K."/>
            <person name="Kasahara H."/>
            <person name="Kiba T."/>
            <person name="Kim M.S."/>
            <person name="Koo N."/>
            <person name="Laohavisit A."/>
            <person name="Lee Y.H."/>
            <person name="Lumba S."/>
            <person name="McCourt P."/>
            <person name="Mortimer J.C."/>
            <person name="Mutuku J.M."/>
            <person name="Nomura T."/>
            <person name="Sasaki-Sekimoto Y."/>
            <person name="Seto Y."/>
            <person name="Wang Y."/>
            <person name="Wakatake T."/>
            <person name="Sakakibara H."/>
            <person name="Demura T."/>
            <person name="Yamaguchi S."/>
            <person name="Yoneyama K."/>
            <person name="Manabe R.I."/>
            <person name="Nelson D.C."/>
            <person name="Schulman A.H."/>
            <person name="Timko M.P."/>
            <person name="dePamphilis C.W."/>
            <person name="Choi D."/>
            <person name="Shirasu K."/>
        </authorList>
    </citation>
    <scope>NUCLEOTIDE SEQUENCE [LARGE SCALE GENOMIC DNA]</scope>
    <source>
        <strain evidence="5">cv. UVA1</strain>
    </source>
</reference>
<evidence type="ECO:0000313" key="5">
    <source>
        <dbReference type="Proteomes" id="UP000325081"/>
    </source>
</evidence>
<dbReference type="Proteomes" id="UP000325081">
    <property type="component" value="Unassembled WGS sequence"/>
</dbReference>
<proteinExistence type="predicted"/>
<feature type="domain" description="DUF7610" evidence="3">
    <location>
        <begin position="18"/>
        <end position="98"/>
    </location>
</feature>
<keyword evidence="2" id="KW-1133">Transmembrane helix</keyword>
<gene>
    <name evidence="4" type="ORF">STAS_27019</name>
</gene>
<evidence type="ECO:0000259" key="3">
    <source>
        <dbReference type="Pfam" id="PF24583"/>
    </source>
</evidence>
<name>A0A5A7QXQ1_STRAF</name>
<evidence type="ECO:0000256" key="1">
    <source>
        <dbReference type="SAM" id="MobiDB-lite"/>
    </source>
</evidence>
<accession>A0A5A7QXQ1</accession>
<evidence type="ECO:0000256" key="2">
    <source>
        <dbReference type="SAM" id="Phobius"/>
    </source>
</evidence>